<dbReference type="AlphaFoldDB" id="A0A6J4VFR0"/>
<dbReference type="GO" id="GO:0008199">
    <property type="term" value="F:ferric iron binding"/>
    <property type="evidence" value="ECO:0007669"/>
    <property type="project" value="InterPro"/>
</dbReference>
<dbReference type="Gene3D" id="1.20.1260.10">
    <property type="match status" value="1"/>
</dbReference>
<reference evidence="5" key="1">
    <citation type="submission" date="2020-02" db="EMBL/GenBank/DDBJ databases">
        <authorList>
            <person name="Meier V. D."/>
        </authorList>
    </citation>
    <scope>NUCLEOTIDE SEQUENCE</scope>
    <source>
        <strain evidence="5">AVDCRST_MAG59</strain>
    </source>
</reference>
<dbReference type="PROSITE" id="PS00818">
    <property type="entry name" value="DPS_1"/>
    <property type="match status" value="1"/>
</dbReference>
<evidence type="ECO:0000256" key="1">
    <source>
        <dbReference type="ARBA" id="ARBA00009497"/>
    </source>
</evidence>
<dbReference type="NCBIfam" id="NF006975">
    <property type="entry name" value="PRK09448.1"/>
    <property type="match status" value="1"/>
</dbReference>
<dbReference type="InterPro" id="IPR023188">
    <property type="entry name" value="DPS_DNA-bd_CS"/>
</dbReference>
<accession>A0A6J4VFR0</accession>
<dbReference type="PRINTS" id="PR01346">
    <property type="entry name" value="HELNAPAPROT"/>
</dbReference>
<dbReference type="Pfam" id="PF00210">
    <property type="entry name" value="Ferritin"/>
    <property type="match status" value="1"/>
</dbReference>
<evidence type="ECO:0000256" key="3">
    <source>
        <dbReference type="SAM" id="MobiDB-lite"/>
    </source>
</evidence>
<dbReference type="PANTHER" id="PTHR42932">
    <property type="entry name" value="GENERAL STRESS PROTEIN 20U"/>
    <property type="match status" value="1"/>
</dbReference>
<evidence type="ECO:0000313" key="5">
    <source>
        <dbReference type="EMBL" id="CAA9575947.1"/>
    </source>
</evidence>
<dbReference type="InterPro" id="IPR012347">
    <property type="entry name" value="Ferritin-like"/>
</dbReference>
<sequence>MTNTSPITSAGRRPTARMFPTHNDLPAEVRSAMTGLCNAQLADTTDLYTQVKQSHWNVKGRDFFQLHELFDDLAARLLEHADLIAERATAIGGKAQGTARMAVANTRLPELPDDIDEGMAYVQALVERYGVYAATTRAAIDEAAEAGDLDTSDLFTQISREVDKDLWFLEAHCQA</sequence>
<name>A0A6J4VFR0_9BACT</name>
<feature type="domain" description="Ferritin/DPS" evidence="4">
    <location>
        <begin position="38"/>
        <end position="174"/>
    </location>
</feature>
<dbReference type="CDD" id="cd01043">
    <property type="entry name" value="DPS"/>
    <property type="match status" value="1"/>
</dbReference>
<feature type="region of interest" description="Disordered" evidence="3">
    <location>
        <begin position="1"/>
        <end position="21"/>
    </location>
</feature>
<evidence type="ECO:0000256" key="2">
    <source>
        <dbReference type="RuleBase" id="RU003875"/>
    </source>
</evidence>
<proteinExistence type="inferred from homology"/>
<dbReference type="InterPro" id="IPR009078">
    <property type="entry name" value="Ferritin-like_SF"/>
</dbReference>
<dbReference type="PIRSF" id="PIRSF005900">
    <property type="entry name" value="Dps"/>
    <property type="match status" value="1"/>
</dbReference>
<dbReference type="EMBL" id="CADCWF010000300">
    <property type="protein sequence ID" value="CAA9575947.1"/>
    <property type="molecule type" value="Genomic_DNA"/>
</dbReference>
<gene>
    <name evidence="5" type="ORF">AVDCRST_MAG59-4181</name>
</gene>
<comment type="similarity">
    <text evidence="1 2">Belongs to the Dps family.</text>
</comment>
<dbReference type="PANTHER" id="PTHR42932:SF3">
    <property type="entry name" value="DNA PROTECTION DURING STARVATION PROTEIN"/>
    <property type="match status" value="1"/>
</dbReference>
<dbReference type="GO" id="GO:0016722">
    <property type="term" value="F:oxidoreductase activity, acting on metal ions"/>
    <property type="evidence" value="ECO:0007669"/>
    <property type="project" value="InterPro"/>
</dbReference>
<dbReference type="SUPFAM" id="SSF47240">
    <property type="entry name" value="Ferritin-like"/>
    <property type="match status" value="1"/>
</dbReference>
<dbReference type="InterPro" id="IPR008331">
    <property type="entry name" value="Ferritin_DPS_dom"/>
</dbReference>
<organism evidence="5">
    <name type="scientific">uncultured Thermomicrobiales bacterium</name>
    <dbReference type="NCBI Taxonomy" id="1645740"/>
    <lineage>
        <taxon>Bacteria</taxon>
        <taxon>Pseudomonadati</taxon>
        <taxon>Thermomicrobiota</taxon>
        <taxon>Thermomicrobia</taxon>
        <taxon>Thermomicrobiales</taxon>
        <taxon>environmental samples</taxon>
    </lineage>
</organism>
<evidence type="ECO:0000259" key="4">
    <source>
        <dbReference type="Pfam" id="PF00210"/>
    </source>
</evidence>
<dbReference type="InterPro" id="IPR002177">
    <property type="entry name" value="DPS_DNA-bd"/>
</dbReference>
<protein>
    <submittedName>
        <fullName evidence="5">DNA protection during starvation protein</fullName>
    </submittedName>
</protein>